<dbReference type="AlphaFoldDB" id="R7QPF9"/>
<evidence type="ECO:0000313" key="2">
    <source>
        <dbReference type="Proteomes" id="UP000012073"/>
    </source>
</evidence>
<accession>R7QPF9</accession>
<dbReference type="KEGG" id="ccp:CHC_T00000404001"/>
<name>R7QPF9_CHOCR</name>
<dbReference type="Proteomes" id="UP000012073">
    <property type="component" value="Unassembled WGS sequence"/>
</dbReference>
<dbReference type="Gramene" id="CDF39658">
    <property type="protein sequence ID" value="CDF39658"/>
    <property type="gene ID" value="CHC_T00000404001"/>
</dbReference>
<keyword evidence="2" id="KW-1185">Reference proteome</keyword>
<evidence type="ECO:0000313" key="1">
    <source>
        <dbReference type="EMBL" id="CDF39658.1"/>
    </source>
</evidence>
<dbReference type="GeneID" id="17317667"/>
<reference evidence="2" key="1">
    <citation type="journal article" date="2013" name="Proc. Natl. Acad. Sci. U.S.A.">
        <title>Genome structure and metabolic features in the red seaweed Chondrus crispus shed light on evolution of the Archaeplastida.</title>
        <authorList>
            <person name="Collen J."/>
            <person name="Porcel B."/>
            <person name="Carre W."/>
            <person name="Ball S.G."/>
            <person name="Chaparro C."/>
            <person name="Tonon T."/>
            <person name="Barbeyron T."/>
            <person name="Michel G."/>
            <person name="Noel B."/>
            <person name="Valentin K."/>
            <person name="Elias M."/>
            <person name="Artiguenave F."/>
            <person name="Arun A."/>
            <person name="Aury J.M."/>
            <person name="Barbosa-Neto J.F."/>
            <person name="Bothwell J.H."/>
            <person name="Bouget F.Y."/>
            <person name="Brillet L."/>
            <person name="Cabello-Hurtado F."/>
            <person name="Capella-Gutierrez S."/>
            <person name="Charrier B."/>
            <person name="Cladiere L."/>
            <person name="Cock J.M."/>
            <person name="Coelho S.M."/>
            <person name="Colleoni C."/>
            <person name="Czjzek M."/>
            <person name="Da Silva C."/>
            <person name="Delage L."/>
            <person name="Denoeud F."/>
            <person name="Deschamps P."/>
            <person name="Dittami S.M."/>
            <person name="Gabaldon T."/>
            <person name="Gachon C.M."/>
            <person name="Groisillier A."/>
            <person name="Herve C."/>
            <person name="Jabbari K."/>
            <person name="Katinka M."/>
            <person name="Kloareg B."/>
            <person name="Kowalczyk N."/>
            <person name="Labadie K."/>
            <person name="Leblanc C."/>
            <person name="Lopez P.J."/>
            <person name="McLachlan D.H."/>
            <person name="Meslet-Cladiere L."/>
            <person name="Moustafa A."/>
            <person name="Nehr Z."/>
            <person name="Nyvall Collen P."/>
            <person name="Panaud O."/>
            <person name="Partensky F."/>
            <person name="Poulain J."/>
            <person name="Rensing S.A."/>
            <person name="Rousvoal S."/>
            <person name="Samson G."/>
            <person name="Symeonidi A."/>
            <person name="Weissenbach J."/>
            <person name="Zambounis A."/>
            <person name="Wincker P."/>
            <person name="Boyen C."/>
        </authorList>
    </citation>
    <scope>NUCLEOTIDE SEQUENCE [LARGE SCALE GENOMIC DNA]</scope>
    <source>
        <strain evidence="2">cv. Stackhouse</strain>
    </source>
</reference>
<proteinExistence type="predicted"/>
<protein>
    <submittedName>
        <fullName evidence="1">Uncharacterized protein</fullName>
    </submittedName>
</protein>
<dbReference type="EMBL" id="HG002061">
    <property type="protein sequence ID" value="CDF39658.1"/>
    <property type="molecule type" value="Genomic_DNA"/>
</dbReference>
<dbReference type="RefSeq" id="XP_005709952.1">
    <property type="nucleotide sequence ID" value="XM_005709895.1"/>
</dbReference>
<gene>
    <name evidence="1" type="ORF">CHC_T00000404001</name>
</gene>
<sequence length="32" mass="3448">MWTERALVRYGGEGGGTILKLAQEHNAALPHA</sequence>
<organism evidence="1 2">
    <name type="scientific">Chondrus crispus</name>
    <name type="common">Carrageen Irish moss</name>
    <name type="synonym">Polymorpha crispa</name>
    <dbReference type="NCBI Taxonomy" id="2769"/>
    <lineage>
        <taxon>Eukaryota</taxon>
        <taxon>Rhodophyta</taxon>
        <taxon>Florideophyceae</taxon>
        <taxon>Rhodymeniophycidae</taxon>
        <taxon>Gigartinales</taxon>
        <taxon>Gigartinaceae</taxon>
        <taxon>Chondrus</taxon>
    </lineage>
</organism>